<feature type="transmembrane region" description="Helical" evidence="1">
    <location>
        <begin position="126"/>
        <end position="147"/>
    </location>
</feature>
<name>A0ABT1PGC2_9ACTN</name>
<reference evidence="2 3" key="1">
    <citation type="submission" date="2022-06" db="EMBL/GenBank/DDBJ databases">
        <title>Draft genome sequence of type strain Streptomyces rubrisoli DSM 42083.</title>
        <authorList>
            <person name="Duangmal K."/>
            <person name="Klaysubun C."/>
        </authorList>
    </citation>
    <scope>NUCLEOTIDE SEQUENCE [LARGE SCALE GENOMIC DNA]</scope>
    <source>
        <strain evidence="2 3">DSM 42083</strain>
    </source>
</reference>
<dbReference type="Proteomes" id="UP001206206">
    <property type="component" value="Unassembled WGS sequence"/>
</dbReference>
<evidence type="ECO:0000313" key="3">
    <source>
        <dbReference type="Proteomes" id="UP001206206"/>
    </source>
</evidence>
<proteinExistence type="predicted"/>
<organism evidence="2 3">
    <name type="scientific">Streptantibioticus rubrisoli</name>
    <dbReference type="NCBI Taxonomy" id="1387313"/>
    <lineage>
        <taxon>Bacteria</taxon>
        <taxon>Bacillati</taxon>
        <taxon>Actinomycetota</taxon>
        <taxon>Actinomycetes</taxon>
        <taxon>Kitasatosporales</taxon>
        <taxon>Streptomycetaceae</taxon>
        <taxon>Streptantibioticus</taxon>
    </lineage>
</organism>
<keyword evidence="1" id="KW-1133">Transmembrane helix</keyword>
<evidence type="ECO:0000256" key="1">
    <source>
        <dbReference type="SAM" id="Phobius"/>
    </source>
</evidence>
<keyword evidence="1" id="KW-0812">Transmembrane</keyword>
<keyword evidence="1" id="KW-0472">Membrane</keyword>
<gene>
    <name evidence="2" type="ORF">NON19_20815</name>
</gene>
<accession>A0ABT1PGC2</accession>
<protein>
    <submittedName>
        <fullName evidence="2">ABC transporter</fullName>
    </submittedName>
</protein>
<feature type="transmembrane region" description="Helical" evidence="1">
    <location>
        <begin position="159"/>
        <end position="177"/>
    </location>
</feature>
<evidence type="ECO:0000313" key="2">
    <source>
        <dbReference type="EMBL" id="MCQ4044405.1"/>
    </source>
</evidence>
<comment type="caution">
    <text evidence="2">The sequence shown here is derived from an EMBL/GenBank/DDBJ whole genome shotgun (WGS) entry which is preliminary data.</text>
</comment>
<keyword evidence="3" id="KW-1185">Reference proteome</keyword>
<sequence length="221" mass="21908">MKALLRYQAALLLRSQRWLPPLLLYGVITGIGIQSGQPLLDSLGFSAGAILPVAAWLVRVCATGEPPAARAITQAAAGPVKVQLACVATAFSASLALGTAGTLAVAAITSPYTDDHTLPVPIGPALAAGLLATLACALLGTAVGALCNPPVLRRPGWPIPVTALAALLVLVASGSPANAAVSGLVSGSHTGTVHSPVLPLALTAAICAAATALSCRLAARR</sequence>
<feature type="transmembrane region" description="Helical" evidence="1">
    <location>
        <begin position="197"/>
        <end position="219"/>
    </location>
</feature>
<dbReference type="RefSeq" id="WP_255930226.1">
    <property type="nucleotide sequence ID" value="NZ_JANFNH010000026.1"/>
</dbReference>
<feature type="transmembrane region" description="Helical" evidence="1">
    <location>
        <begin position="82"/>
        <end position="106"/>
    </location>
</feature>
<dbReference type="EMBL" id="JANFNH010000026">
    <property type="protein sequence ID" value="MCQ4044405.1"/>
    <property type="molecule type" value="Genomic_DNA"/>
</dbReference>